<proteinExistence type="predicted"/>
<name>A0A544QV68_9FIRM</name>
<sequence>MKEKIIKVIGIIIEATKLYCTIAVLDMLLEKDTFLLAFDTKQNIFWSICIFCLFAYNIATNRYTGN</sequence>
<protein>
    <submittedName>
        <fullName evidence="2">Uncharacterized protein</fullName>
    </submittedName>
</protein>
<dbReference type="EMBL" id="SGJB01000009">
    <property type="protein sequence ID" value="TQQ84588.1"/>
    <property type="molecule type" value="Genomic_DNA"/>
</dbReference>
<keyword evidence="1" id="KW-0812">Transmembrane</keyword>
<gene>
    <name evidence="2" type="ORF">EXD82_06265</name>
</gene>
<evidence type="ECO:0000313" key="3">
    <source>
        <dbReference type="Proteomes" id="UP000317863"/>
    </source>
</evidence>
<keyword evidence="3" id="KW-1185">Reference proteome</keyword>
<feature type="transmembrane region" description="Helical" evidence="1">
    <location>
        <begin position="5"/>
        <end position="24"/>
    </location>
</feature>
<reference evidence="2 3" key="1">
    <citation type="submission" date="2019-02" db="EMBL/GenBank/DDBJ databases">
        <title>Peptostreptococcaceae bacterium ZHW00191 nov., a new bacterium isolated from the human gut.</title>
        <authorList>
            <person name="Zhou H.-W."/>
            <person name="Chen X.-J."/>
        </authorList>
    </citation>
    <scope>NUCLEOTIDE SEQUENCE [LARGE SCALE GENOMIC DNA]</scope>
    <source>
        <strain evidence="2 3">ZHW00191</strain>
    </source>
</reference>
<organism evidence="2 3">
    <name type="scientific">Peptacetobacter hominis</name>
    <dbReference type="NCBI Taxonomy" id="2743610"/>
    <lineage>
        <taxon>Bacteria</taxon>
        <taxon>Bacillati</taxon>
        <taxon>Bacillota</taxon>
        <taxon>Clostridia</taxon>
        <taxon>Peptostreptococcales</taxon>
        <taxon>Peptostreptococcaceae</taxon>
        <taxon>Peptacetobacter</taxon>
    </lineage>
</organism>
<dbReference type="AlphaFoldDB" id="A0A544QV68"/>
<evidence type="ECO:0000256" key="1">
    <source>
        <dbReference type="SAM" id="Phobius"/>
    </source>
</evidence>
<evidence type="ECO:0000313" key="2">
    <source>
        <dbReference type="EMBL" id="TQQ84588.1"/>
    </source>
</evidence>
<dbReference type="RefSeq" id="WP_142536063.1">
    <property type="nucleotide sequence ID" value="NZ_SGJB01000009.1"/>
</dbReference>
<accession>A0A544QV68</accession>
<keyword evidence="1" id="KW-1133">Transmembrane helix</keyword>
<feature type="transmembrane region" description="Helical" evidence="1">
    <location>
        <begin position="44"/>
        <end position="60"/>
    </location>
</feature>
<comment type="caution">
    <text evidence="2">The sequence shown here is derived from an EMBL/GenBank/DDBJ whole genome shotgun (WGS) entry which is preliminary data.</text>
</comment>
<keyword evidence="1" id="KW-0472">Membrane</keyword>
<dbReference type="Proteomes" id="UP000317863">
    <property type="component" value="Unassembled WGS sequence"/>
</dbReference>